<accession>A0A0G0Z8T9</accession>
<feature type="transmembrane region" description="Helical" evidence="1">
    <location>
        <begin position="73"/>
        <end position="91"/>
    </location>
</feature>
<keyword evidence="1" id="KW-1133">Transmembrane helix</keyword>
<reference evidence="2 3" key="1">
    <citation type="journal article" date="2015" name="Nature">
        <title>rRNA introns, odd ribosomes, and small enigmatic genomes across a large radiation of phyla.</title>
        <authorList>
            <person name="Brown C.T."/>
            <person name="Hug L.A."/>
            <person name="Thomas B.C."/>
            <person name="Sharon I."/>
            <person name="Castelle C.J."/>
            <person name="Singh A."/>
            <person name="Wilkins M.J."/>
            <person name="Williams K.H."/>
            <person name="Banfield J.F."/>
        </authorList>
    </citation>
    <scope>NUCLEOTIDE SEQUENCE [LARGE SCALE GENOMIC DNA]</scope>
</reference>
<keyword evidence="1" id="KW-0812">Transmembrane</keyword>
<protein>
    <recommendedName>
        <fullName evidence="4">Glycosyl transferase family 39</fullName>
    </recommendedName>
</protein>
<evidence type="ECO:0000313" key="2">
    <source>
        <dbReference type="EMBL" id="KKS45090.1"/>
    </source>
</evidence>
<keyword evidence="1" id="KW-0472">Membrane</keyword>
<dbReference type="Proteomes" id="UP000034951">
    <property type="component" value="Unassembled WGS sequence"/>
</dbReference>
<evidence type="ECO:0000313" key="3">
    <source>
        <dbReference type="Proteomes" id="UP000034951"/>
    </source>
</evidence>
<sequence>MLGVRPLGFTWDEAAHGYNAYSLLKTGRDEYGKILPLVLKSFGDYKPGLYTYFAVPSIGLFGLNEFATRLPSAVFGTLLVAVIYLFTKYLTSYPSPSLGEGGPS</sequence>
<feature type="transmembrane region" description="Helical" evidence="1">
    <location>
        <begin position="49"/>
        <end position="66"/>
    </location>
</feature>
<organism evidence="2 3">
    <name type="scientific">Candidatus Azambacteria bacterium GW2011_GWA1_42_19</name>
    <dbReference type="NCBI Taxonomy" id="1618609"/>
    <lineage>
        <taxon>Bacteria</taxon>
        <taxon>Candidatus Azamiibacteriota</taxon>
    </lineage>
</organism>
<dbReference type="EMBL" id="LCDE01000034">
    <property type="protein sequence ID" value="KKS45090.1"/>
    <property type="molecule type" value="Genomic_DNA"/>
</dbReference>
<evidence type="ECO:0008006" key="4">
    <source>
        <dbReference type="Google" id="ProtNLM"/>
    </source>
</evidence>
<name>A0A0G0Z8T9_9BACT</name>
<comment type="caution">
    <text evidence="2">The sequence shown here is derived from an EMBL/GenBank/DDBJ whole genome shotgun (WGS) entry which is preliminary data.</text>
</comment>
<proteinExistence type="predicted"/>
<evidence type="ECO:0000256" key="1">
    <source>
        <dbReference type="SAM" id="Phobius"/>
    </source>
</evidence>
<feature type="non-terminal residue" evidence="2">
    <location>
        <position position="104"/>
    </location>
</feature>
<dbReference type="AlphaFoldDB" id="A0A0G0Z8T9"/>
<gene>
    <name evidence="2" type="ORF">UV10_C0034G0005</name>
</gene>